<dbReference type="GeneID" id="10772462"/>
<accession>F8AKD2</accession>
<feature type="transmembrane region" description="Helical" evidence="1">
    <location>
        <begin position="31"/>
        <end position="50"/>
    </location>
</feature>
<feature type="transmembrane region" description="Helical" evidence="1">
    <location>
        <begin position="208"/>
        <end position="227"/>
    </location>
</feature>
<evidence type="ECO:0000259" key="2">
    <source>
        <dbReference type="Pfam" id="PF01478"/>
    </source>
</evidence>
<dbReference type="HOGENOM" id="CLU_805645_0_0_2"/>
<organism evidence="4 5">
    <name type="scientific">Methanothermococcus okinawensis (strain DSM 14208 / JCM 11175 / IH1)</name>
    <dbReference type="NCBI Taxonomy" id="647113"/>
    <lineage>
        <taxon>Archaea</taxon>
        <taxon>Methanobacteriati</taxon>
        <taxon>Methanobacteriota</taxon>
        <taxon>Methanomada group</taxon>
        <taxon>Methanococci</taxon>
        <taxon>Methanococcales</taxon>
        <taxon>Methanococcaceae</taxon>
        <taxon>Methanothermococcus</taxon>
    </lineage>
</organism>
<evidence type="ECO:0000256" key="1">
    <source>
        <dbReference type="SAM" id="Phobius"/>
    </source>
</evidence>
<keyword evidence="1" id="KW-0472">Membrane</keyword>
<dbReference type="AlphaFoldDB" id="F8AKD2"/>
<protein>
    <submittedName>
        <fullName evidence="4">Peptidase A24A domain protein</fullName>
    </submittedName>
</protein>
<dbReference type="RefSeq" id="WP_013866518.1">
    <property type="nucleotide sequence ID" value="NC_015636.1"/>
</dbReference>
<dbReference type="Proteomes" id="UP000009296">
    <property type="component" value="Chromosome"/>
</dbReference>
<evidence type="ECO:0000313" key="4">
    <source>
        <dbReference type="EMBL" id="AEH06332.1"/>
    </source>
</evidence>
<dbReference type="eggNOG" id="arCOG02300">
    <property type="taxonomic scope" value="Archaea"/>
</dbReference>
<dbReference type="GO" id="GO:0004190">
    <property type="term" value="F:aspartic-type endopeptidase activity"/>
    <property type="evidence" value="ECO:0007669"/>
    <property type="project" value="InterPro"/>
</dbReference>
<dbReference type="InterPro" id="IPR009639">
    <property type="entry name" value="Pept_A24A_C_arc"/>
</dbReference>
<keyword evidence="1" id="KW-0812">Transmembrane</keyword>
<feature type="domain" description="Prepilin type IV endopeptidase peptidase" evidence="2">
    <location>
        <begin position="13"/>
        <end position="107"/>
    </location>
</feature>
<feature type="transmembrane region" description="Helical" evidence="1">
    <location>
        <begin position="153"/>
        <end position="172"/>
    </location>
</feature>
<dbReference type="STRING" id="647113.Metok_0343"/>
<dbReference type="Gene3D" id="1.20.120.1220">
    <property type="match status" value="1"/>
</dbReference>
<dbReference type="Pfam" id="PF01478">
    <property type="entry name" value="Peptidase_A24"/>
    <property type="match status" value="1"/>
</dbReference>
<name>F8AKD2_METOI</name>
<dbReference type="OrthoDB" id="65749at2157"/>
<feature type="transmembrane region" description="Helical" evidence="1">
    <location>
        <begin position="184"/>
        <end position="202"/>
    </location>
</feature>
<gene>
    <name evidence="4" type="ordered locus">Metok_0343</name>
</gene>
<sequence>MIDFNYLTIAYIINFVLLAIASYTDIKKREIPHIIVILMLLINLPIGYYLFGIESIWAFFATLILCLILGIGMGGGDIKVFTVLAPLFVGGGSIFHIPKSILLLIGISAGLAALYPMTNILKRYWKDIIPSSTGLAVVFGFLIYLLNHYHVPYATLFLWAYIIISIVISRKIPKYKDIIKKSGYLAPIYLIGLYLVDSNYFINNNILLSFFIYLGELTLISIVIYALTGAEISSKKPISELKEGDILRDMVYLKDNNVKVESANILKRFKQMVNAELGKNNEYDKIIMTDGEGLYKEDVGLLQNLHKEGKLPDELNIITTYPFVPFVLVGYVVILIIHYYFNIF</sequence>
<dbReference type="KEGG" id="mok:Metok_0343"/>
<dbReference type="GO" id="GO:0016020">
    <property type="term" value="C:membrane"/>
    <property type="evidence" value="ECO:0007669"/>
    <property type="project" value="InterPro"/>
</dbReference>
<dbReference type="Pfam" id="PF06819">
    <property type="entry name" value="Arc_PepC"/>
    <property type="match status" value="1"/>
</dbReference>
<feature type="transmembrane region" description="Helical" evidence="1">
    <location>
        <begin position="128"/>
        <end position="147"/>
    </location>
</feature>
<keyword evidence="1" id="KW-1133">Transmembrane helix</keyword>
<feature type="transmembrane region" description="Helical" evidence="1">
    <location>
        <begin position="103"/>
        <end position="121"/>
    </location>
</feature>
<proteinExistence type="predicted"/>
<evidence type="ECO:0000313" key="5">
    <source>
        <dbReference type="Proteomes" id="UP000009296"/>
    </source>
</evidence>
<reference evidence="4" key="1">
    <citation type="submission" date="2011-05" db="EMBL/GenBank/DDBJ databases">
        <title>Complete sequence of chromosome of Methanothermococcus okinawensis IH1.</title>
        <authorList>
            <consortium name="US DOE Joint Genome Institute"/>
            <person name="Lucas S."/>
            <person name="Han J."/>
            <person name="Lapidus A."/>
            <person name="Cheng J.-F."/>
            <person name="Goodwin L."/>
            <person name="Pitluck S."/>
            <person name="Peters L."/>
            <person name="Mikhailova N."/>
            <person name="Held B."/>
            <person name="Han C."/>
            <person name="Tapia R."/>
            <person name="Land M."/>
            <person name="Hauser L."/>
            <person name="Kyrpides N."/>
            <person name="Ivanova N."/>
            <person name="Pagani I."/>
            <person name="Sieprawska-Lupa M."/>
            <person name="Takai K."/>
            <person name="Miyazaki J."/>
            <person name="Whitman W."/>
            <person name="Woyke T."/>
        </authorList>
    </citation>
    <scope>NUCLEOTIDE SEQUENCE</scope>
    <source>
        <strain evidence="4">IH1</strain>
    </source>
</reference>
<feature type="transmembrane region" description="Helical" evidence="1">
    <location>
        <begin position="320"/>
        <end position="341"/>
    </location>
</feature>
<feature type="transmembrane region" description="Helical" evidence="1">
    <location>
        <begin position="56"/>
        <end position="73"/>
    </location>
</feature>
<dbReference type="InterPro" id="IPR000045">
    <property type="entry name" value="Prepilin_IV_endopep_pep"/>
</dbReference>
<keyword evidence="5" id="KW-1185">Reference proteome</keyword>
<feature type="domain" description="Peptidase A24A-predicted C-terminal archaea" evidence="3">
    <location>
        <begin position="210"/>
        <end position="317"/>
    </location>
</feature>
<evidence type="ECO:0000259" key="3">
    <source>
        <dbReference type="Pfam" id="PF06819"/>
    </source>
</evidence>
<dbReference type="EMBL" id="CP002792">
    <property type="protein sequence ID" value="AEH06332.1"/>
    <property type="molecule type" value="Genomic_DNA"/>
</dbReference>
<feature type="transmembrane region" description="Helical" evidence="1">
    <location>
        <begin position="6"/>
        <end position="24"/>
    </location>
</feature>